<evidence type="ECO:0000256" key="7">
    <source>
        <dbReference type="ARBA" id="ARBA00022840"/>
    </source>
</evidence>
<dbReference type="SUPFAM" id="SSF52540">
    <property type="entry name" value="P-loop containing nucleoside triphosphate hydrolases"/>
    <property type="match status" value="2"/>
</dbReference>
<dbReference type="PANTHER" id="PTHR43790:SF3">
    <property type="entry name" value="D-ALLOSE IMPORT ATP-BINDING PROTEIN ALSA-RELATED"/>
    <property type="match status" value="1"/>
</dbReference>
<comment type="caution">
    <text evidence="11">The sequence shown here is derived from an EMBL/GenBank/DDBJ whole genome shotgun (WGS) entry which is preliminary data.</text>
</comment>
<sequence>MENNVIIRMEKTVKRFPGVIALQDVDFTLLKGEIHALVGENGAGKSTLVKILDGVFPPTEGKISIDGKITRIESPLHAKKLGISMIHQELMLAEPLSAAENILLGNLPRRKVVGIVNWQEAKRRAKQLLEHLGVELDINRPVQQLSIAQRQMIEIARALTLNARVFILDEPSSFLSRQELRVLFSLIKSLQDKGCSVIYISHRLEEIFQIADRVTVLKDGKLMGTLPINEVSREKLIKLMTGRELREFYPSKEGRKRGEEVLRVQNLSWDHRLFEVNLKVHKGEIHGIYGLMGSGRTELAKVLFGRFLRKSGEVAINGEKIKVRHPKDAIRSGIAYVPEDRHREGVISELSVGENISIIRRNQDKKKLFPLVNKSQEKKQTAELITQLAIRTPSGRQKVKFLSGGNQQKVVLAKWLNGINSQVIMFDEPTRGIDVGTKSQIYRIMDGLARKGKALILISSELPEILGLSDKILVMARGKIVGEFTGDTSEEEILACALKGKEGV</sequence>
<keyword evidence="5" id="KW-0677">Repeat</keyword>
<feature type="domain" description="ABC transporter" evidence="10">
    <location>
        <begin position="7"/>
        <end position="244"/>
    </location>
</feature>
<name>A0A523QKS4_UNCAE</name>
<dbReference type="Pfam" id="PF00005">
    <property type="entry name" value="ABC_tran"/>
    <property type="match status" value="2"/>
</dbReference>
<dbReference type="InterPro" id="IPR027417">
    <property type="entry name" value="P-loop_NTPase"/>
</dbReference>
<dbReference type="AlphaFoldDB" id="A0A523QKS4"/>
<dbReference type="GO" id="GO:0005886">
    <property type="term" value="C:plasma membrane"/>
    <property type="evidence" value="ECO:0007669"/>
    <property type="project" value="UniProtKB-SubCell"/>
</dbReference>
<dbReference type="Proteomes" id="UP000320781">
    <property type="component" value="Unassembled WGS sequence"/>
</dbReference>
<evidence type="ECO:0000256" key="3">
    <source>
        <dbReference type="ARBA" id="ARBA00022475"/>
    </source>
</evidence>
<dbReference type="InterPro" id="IPR003593">
    <property type="entry name" value="AAA+_ATPase"/>
</dbReference>
<evidence type="ECO:0000313" key="11">
    <source>
        <dbReference type="EMBL" id="TES86293.1"/>
    </source>
</evidence>
<dbReference type="PROSITE" id="PS00211">
    <property type="entry name" value="ABC_TRANSPORTER_1"/>
    <property type="match status" value="1"/>
</dbReference>
<evidence type="ECO:0000256" key="6">
    <source>
        <dbReference type="ARBA" id="ARBA00022741"/>
    </source>
</evidence>
<keyword evidence="9" id="KW-0472">Membrane</keyword>
<dbReference type="InterPro" id="IPR017871">
    <property type="entry name" value="ABC_transporter-like_CS"/>
</dbReference>
<evidence type="ECO:0000256" key="2">
    <source>
        <dbReference type="ARBA" id="ARBA00022448"/>
    </source>
</evidence>
<dbReference type="CDD" id="cd03215">
    <property type="entry name" value="ABC_Carb_Monos_II"/>
    <property type="match status" value="1"/>
</dbReference>
<comment type="subcellular location">
    <subcellularLocation>
        <location evidence="1">Cell membrane</location>
        <topology evidence="1">Peripheral membrane protein</topology>
    </subcellularLocation>
</comment>
<organism evidence="11 12">
    <name type="scientific">Aerophobetes bacterium</name>
    <dbReference type="NCBI Taxonomy" id="2030807"/>
    <lineage>
        <taxon>Bacteria</taxon>
        <taxon>Candidatus Aerophobota</taxon>
    </lineage>
</organism>
<keyword evidence="4" id="KW-0762">Sugar transport</keyword>
<dbReference type="GO" id="GO:0016887">
    <property type="term" value="F:ATP hydrolysis activity"/>
    <property type="evidence" value="ECO:0007669"/>
    <property type="project" value="InterPro"/>
</dbReference>
<dbReference type="PROSITE" id="PS50893">
    <property type="entry name" value="ABC_TRANSPORTER_2"/>
    <property type="match status" value="2"/>
</dbReference>
<keyword evidence="8" id="KW-1278">Translocase</keyword>
<evidence type="ECO:0000256" key="1">
    <source>
        <dbReference type="ARBA" id="ARBA00004202"/>
    </source>
</evidence>
<dbReference type="EMBL" id="SOKU01000111">
    <property type="protein sequence ID" value="TES86293.1"/>
    <property type="molecule type" value="Genomic_DNA"/>
</dbReference>
<feature type="domain" description="ABC transporter" evidence="10">
    <location>
        <begin position="256"/>
        <end position="502"/>
    </location>
</feature>
<dbReference type="CDD" id="cd03216">
    <property type="entry name" value="ABC_Carb_Monos_I"/>
    <property type="match status" value="1"/>
</dbReference>
<accession>A0A523QKS4</accession>
<proteinExistence type="predicted"/>
<evidence type="ECO:0000256" key="5">
    <source>
        <dbReference type="ARBA" id="ARBA00022737"/>
    </source>
</evidence>
<dbReference type="SMART" id="SM00382">
    <property type="entry name" value="AAA"/>
    <property type="match status" value="2"/>
</dbReference>
<evidence type="ECO:0000256" key="8">
    <source>
        <dbReference type="ARBA" id="ARBA00022967"/>
    </source>
</evidence>
<evidence type="ECO:0000313" key="12">
    <source>
        <dbReference type="Proteomes" id="UP000320781"/>
    </source>
</evidence>
<dbReference type="Gene3D" id="3.40.50.300">
    <property type="entry name" value="P-loop containing nucleotide triphosphate hydrolases"/>
    <property type="match status" value="2"/>
</dbReference>
<dbReference type="FunFam" id="3.40.50.300:FF:000127">
    <property type="entry name" value="Ribose import ATP-binding protein RbsA"/>
    <property type="match status" value="1"/>
</dbReference>
<evidence type="ECO:0000256" key="4">
    <source>
        <dbReference type="ARBA" id="ARBA00022597"/>
    </source>
</evidence>
<dbReference type="GO" id="GO:0005524">
    <property type="term" value="F:ATP binding"/>
    <property type="evidence" value="ECO:0007669"/>
    <property type="project" value="UniProtKB-KW"/>
</dbReference>
<keyword evidence="6" id="KW-0547">Nucleotide-binding</keyword>
<keyword evidence="2" id="KW-0813">Transport</keyword>
<protein>
    <submittedName>
        <fullName evidence="11">Sugar ABC transporter ATP-binding protein</fullName>
    </submittedName>
</protein>
<dbReference type="InterPro" id="IPR003439">
    <property type="entry name" value="ABC_transporter-like_ATP-bd"/>
</dbReference>
<reference evidence="11 12" key="1">
    <citation type="submission" date="2019-03" db="EMBL/GenBank/DDBJ databases">
        <title>Metabolic potential of uncultured bacteria and archaea associated with petroleum seepage in deep-sea sediments.</title>
        <authorList>
            <person name="Dong X."/>
            <person name="Hubert C."/>
        </authorList>
    </citation>
    <scope>NUCLEOTIDE SEQUENCE [LARGE SCALE GENOMIC DNA]</scope>
    <source>
        <strain evidence="11">E44_bin92</strain>
    </source>
</reference>
<dbReference type="PANTHER" id="PTHR43790">
    <property type="entry name" value="CARBOHYDRATE TRANSPORT ATP-BINDING PROTEIN MG119-RELATED"/>
    <property type="match status" value="1"/>
</dbReference>
<keyword evidence="3" id="KW-1003">Cell membrane</keyword>
<gene>
    <name evidence="11" type="ORF">E3J95_02305</name>
</gene>
<evidence type="ECO:0000259" key="10">
    <source>
        <dbReference type="PROSITE" id="PS50893"/>
    </source>
</evidence>
<dbReference type="InterPro" id="IPR050107">
    <property type="entry name" value="ABC_carbohydrate_import_ATPase"/>
</dbReference>
<evidence type="ECO:0000256" key="9">
    <source>
        <dbReference type="ARBA" id="ARBA00023136"/>
    </source>
</evidence>
<keyword evidence="7 11" id="KW-0067">ATP-binding</keyword>